<accession>A0A8T1W5M6</accession>
<dbReference type="EMBL" id="JAGDFM010000085">
    <property type="protein sequence ID" value="KAG7387149.1"/>
    <property type="molecule type" value="Genomic_DNA"/>
</dbReference>
<reference evidence="1" key="1">
    <citation type="submission" date="2021-02" db="EMBL/GenBank/DDBJ databases">
        <authorList>
            <person name="Palmer J.M."/>
        </authorList>
    </citation>
    <scope>NUCLEOTIDE SEQUENCE</scope>
    <source>
        <strain evidence="1">SCRP734</strain>
    </source>
</reference>
<name>A0A8T1W5M6_9STRA</name>
<evidence type="ECO:0000313" key="1">
    <source>
        <dbReference type="EMBL" id="KAG7387149.1"/>
    </source>
</evidence>
<dbReference type="OrthoDB" id="167304at2759"/>
<evidence type="ECO:0000313" key="2">
    <source>
        <dbReference type="Proteomes" id="UP000694044"/>
    </source>
</evidence>
<proteinExistence type="predicted"/>
<gene>
    <name evidence="1" type="ORF">PHYPSEUDO_014669</name>
</gene>
<organism evidence="1 2">
    <name type="scientific">Phytophthora pseudosyringae</name>
    <dbReference type="NCBI Taxonomy" id="221518"/>
    <lineage>
        <taxon>Eukaryota</taxon>
        <taxon>Sar</taxon>
        <taxon>Stramenopiles</taxon>
        <taxon>Oomycota</taxon>
        <taxon>Peronosporomycetes</taxon>
        <taxon>Peronosporales</taxon>
        <taxon>Peronosporaceae</taxon>
        <taxon>Phytophthora</taxon>
    </lineage>
</organism>
<dbReference type="Proteomes" id="UP000694044">
    <property type="component" value="Unassembled WGS sequence"/>
</dbReference>
<dbReference type="AlphaFoldDB" id="A0A8T1W5M6"/>
<comment type="caution">
    <text evidence="1">The sequence shown here is derived from an EMBL/GenBank/DDBJ whole genome shotgun (WGS) entry which is preliminary data.</text>
</comment>
<keyword evidence="2" id="KW-1185">Reference proteome</keyword>
<protein>
    <submittedName>
        <fullName evidence="1">Uncharacterized protein</fullName>
    </submittedName>
</protein>
<sequence>MRCSGKNRTGKRKGERCENAGAPNYGSLFFCSHHFRCKGIAKGGRSCGSRAKYDGYCGAAHLPNYQVCKPEEFRGDTSGYRKTIIVNHEHKDAYTGAAMLRGANIEIDHVVECQVWTHLLNEVHRKARADKNNKCNLKVIHAVVEDVKELTNGTNNLVPVSRDVNQLKGAGITTFLDERTFSVASAILTSCLGRAHQFINTSDLDDKSAKLDEKVVKKIKKEICERLKYFQRKFSGGNHIKGLIAVEIAILRDQIQAEASDEEVSITTPFVRLRI</sequence>